<dbReference type="AlphaFoldDB" id="A0A1V2LPZ6"/>
<proteinExistence type="inferred from homology"/>
<keyword evidence="3" id="KW-0143">Chaperone</keyword>
<evidence type="ECO:0000256" key="2">
    <source>
        <dbReference type="ARBA" id="ARBA00023128"/>
    </source>
</evidence>
<dbReference type="InterPro" id="IPR045295">
    <property type="entry name" value="Complex1_LYR_SDHAF1_LYRM8"/>
</dbReference>
<comment type="similarity">
    <text evidence="4">Belongs to the complex I LYR family. SDHAF1 subfamily.</text>
</comment>
<evidence type="ECO:0000256" key="1">
    <source>
        <dbReference type="ARBA" id="ARBA00004305"/>
    </source>
</evidence>
<dbReference type="CDD" id="cd20268">
    <property type="entry name" value="Complex1_LYR_SDHAF1_LYRM8"/>
    <property type="match status" value="1"/>
</dbReference>
<dbReference type="PANTHER" id="PTHR13675:SF1">
    <property type="entry name" value="SUCCINATE DEHYDROGENASE ASSEMBLY FACTOR 1, MITOCHONDRIAL"/>
    <property type="match status" value="1"/>
</dbReference>
<evidence type="ECO:0000256" key="3">
    <source>
        <dbReference type="ARBA" id="ARBA00023186"/>
    </source>
</evidence>
<evidence type="ECO:0000256" key="4">
    <source>
        <dbReference type="ARBA" id="ARBA00025715"/>
    </source>
</evidence>
<name>A0A1V2LPZ6_PICKU</name>
<gene>
    <name evidence="6" type="ORF">BOH78_1362</name>
</gene>
<dbReference type="Proteomes" id="UP000189274">
    <property type="component" value="Unassembled WGS sequence"/>
</dbReference>
<dbReference type="EMBL" id="MQVM01000005">
    <property type="protein sequence ID" value="ONH75805.1"/>
    <property type="molecule type" value="Genomic_DNA"/>
</dbReference>
<evidence type="ECO:0000259" key="5">
    <source>
        <dbReference type="Pfam" id="PF05347"/>
    </source>
</evidence>
<comment type="caution">
    <text evidence="6">The sequence shown here is derived from an EMBL/GenBank/DDBJ whole genome shotgun (WGS) entry which is preliminary data.</text>
</comment>
<feature type="domain" description="Complex 1 LYR protein" evidence="5">
    <location>
        <begin position="10"/>
        <end position="69"/>
    </location>
</feature>
<evidence type="ECO:0000313" key="6">
    <source>
        <dbReference type="EMBL" id="ONH75805.1"/>
    </source>
</evidence>
<protein>
    <submittedName>
        <fullName evidence="6">Succinate dehydrogenase assembly factor 1, mitochondrial</fullName>
    </submittedName>
</protein>
<evidence type="ECO:0000313" key="7">
    <source>
        <dbReference type="Proteomes" id="UP000189274"/>
    </source>
</evidence>
<dbReference type="Pfam" id="PF05347">
    <property type="entry name" value="Complex1_LYR"/>
    <property type="match status" value="1"/>
</dbReference>
<dbReference type="GO" id="GO:0034553">
    <property type="term" value="P:mitochondrial respiratory chain complex II assembly"/>
    <property type="evidence" value="ECO:0007669"/>
    <property type="project" value="InterPro"/>
</dbReference>
<dbReference type="GO" id="GO:0005759">
    <property type="term" value="C:mitochondrial matrix"/>
    <property type="evidence" value="ECO:0007669"/>
    <property type="project" value="UniProtKB-SubCell"/>
</dbReference>
<reference evidence="7" key="1">
    <citation type="journal article" date="2017" name="Genome Announc.">
        <title>Genome sequences of Cyberlindnera fabianii 65, Pichia kudriavzevii 129, and Saccharomyces cerevisiae 131 isolated from fermented masau fruits in Zimbabwe.</title>
        <authorList>
            <person name="van Rijswijck I.M.H."/>
            <person name="Derks M.F.L."/>
            <person name="Abee T."/>
            <person name="de Ridder D."/>
            <person name="Smid E.J."/>
        </authorList>
    </citation>
    <scope>NUCLEOTIDE SEQUENCE [LARGE SCALE GENOMIC DNA]</scope>
    <source>
        <strain evidence="7">129</strain>
    </source>
</reference>
<keyword evidence="2" id="KW-0496">Mitochondrion</keyword>
<comment type="subcellular location">
    <subcellularLocation>
        <location evidence="1">Mitochondrion matrix</location>
    </subcellularLocation>
</comment>
<dbReference type="InterPro" id="IPR008011">
    <property type="entry name" value="Complex1_LYR_dom"/>
</dbReference>
<accession>A0A1V2LPZ6</accession>
<dbReference type="PANTHER" id="PTHR13675">
    <property type="entry name" value="LYR MOTIF-CONTAINING PROTEIN 2"/>
    <property type="match status" value="1"/>
</dbReference>
<sequence>MVKKFSGIQKEVLTLYRSCLRAVYEKPKENRANWFAYIHEEFGKYRNLPRRDFATIEHLLRVGNRRYEMYKSPLIKNVH</sequence>
<organism evidence="6 7">
    <name type="scientific">Pichia kudriavzevii</name>
    <name type="common">Yeast</name>
    <name type="synonym">Issatchenkia orientalis</name>
    <dbReference type="NCBI Taxonomy" id="4909"/>
    <lineage>
        <taxon>Eukaryota</taxon>
        <taxon>Fungi</taxon>
        <taxon>Dikarya</taxon>
        <taxon>Ascomycota</taxon>
        <taxon>Saccharomycotina</taxon>
        <taxon>Pichiomycetes</taxon>
        <taxon>Pichiales</taxon>
        <taxon>Pichiaceae</taxon>
        <taxon>Pichia</taxon>
    </lineage>
</organism>